<dbReference type="Proteomes" id="UP001152523">
    <property type="component" value="Unassembled WGS sequence"/>
</dbReference>
<keyword evidence="4" id="KW-1185">Reference proteome</keyword>
<evidence type="ECO:0000313" key="3">
    <source>
        <dbReference type="EMBL" id="CAH9115769.1"/>
    </source>
</evidence>
<proteinExistence type="predicted"/>
<gene>
    <name evidence="3" type="ORF">CEPIT_LOCUS21219</name>
</gene>
<evidence type="ECO:0000259" key="2">
    <source>
        <dbReference type="Pfam" id="PF20167"/>
    </source>
</evidence>
<evidence type="ECO:0000256" key="1">
    <source>
        <dbReference type="SAM" id="MobiDB-lite"/>
    </source>
</evidence>
<feature type="compositionally biased region" description="Low complexity" evidence="1">
    <location>
        <begin position="8"/>
        <end position="19"/>
    </location>
</feature>
<protein>
    <recommendedName>
        <fullName evidence="2">Putative plant transposon protein domain-containing protein</fullName>
    </recommendedName>
</protein>
<feature type="compositionally biased region" description="Acidic residues" evidence="1">
    <location>
        <begin position="291"/>
        <end position="310"/>
    </location>
</feature>
<reference evidence="3" key="1">
    <citation type="submission" date="2022-07" db="EMBL/GenBank/DDBJ databases">
        <authorList>
            <person name="Macas J."/>
            <person name="Novak P."/>
            <person name="Neumann P."/>
        </authorList>
    </citation>
    <scope>NUCLEOTIDE SEQUENCE</scope>
</reference>
<accession>A0AAV0E3A6</accession>
<dbReference type="EMBL" id="CAMAPF010000252">
    <property type="protein sequence ID" value="CAH9115769.1"/>
    <property type="molecule type" value="Genomic_DNA"/>
</dbReference>
<dbReference type="Pfam" id="PF20167">
    <property type="entry name" value="Transposase_32"/>
    <property type="match status" value="1"/>
</dbReference>
<feature type="region of interest" description="Disordered" evidence="1">
    <location>
        <begin position="288"/>
        <end position="310"/>
    </location>
</feature>
<feature type="domain" description="Putative plant transposon protein" evidence="2">
    <location>
        <begin position="61"/>
        <end position="244"/>
    </location>
</feature>
<organism evidence="3 4">
    <name type="scientific">Cuscuta epithymum</name>
    <dbReference type="NCBI Taxonomy" id="186058"/>
    <lineage>
        <taxon>Eukaryota</taxon>
        <taxon>Viridiplantae</taxon>
        <taxon>Streptophyta</taxon>
        <taxon>Embryophyta</taxon>
        <taxon>Tracheophyta</taxon>
        <taxon>Spermatophyta</taxon>
        <taxon>Magnoliopsida</taxon>
        <taxon>eudicotyledons</taxon>
        <taxon>Gunneridae</taxon>
        <taxon>Pentapetalae</taxon>
        <taxon>asterids</taxon>
        <taxon>lamiids</taxon>
        <taxon>Solanales</taxon>
        <taxon>Convolvulaceae</taxon>
        <taxon>Cuscuteae</taxon>
        <taxon>Cuscuta</taxon>
        <taxon>Cuscuta subgen. Cuscuta</taxon>
    </lineage>
</organism>
<comment type="caution">
    <text evidence="3">The sequence shown here is derived from an EMBL/GenBank/DDBJ whole genome shotgun (WGS) entry which is preliminary data.</text>
</comment>
<evidence type="ECO:0000313" key="4">
    <source>
        <dbReference type="Proteomes" id="UP001152523"/>
    </source>
</evidence>
<dbReference type="InterPro" id="IPR046796">
    <property type="entry name" value="Transposase_32_dom"/>
</dbReference>
<name>A0AAV0E3A6_9ASTE</name>
<feature type="region of interest" description="Disordered" evidence="1">
    <location>
        <begin position="1"/>
        <end position="20"/>
    </location>
</feature>
<sequence length="372" mass="42997">MAPKRKANAGASSSSCSNNTRFTTRANEEWYEERKKWKIVEEKTVHSDIDADFHLTEVFARFGWAMMLTLTGAYYPRLVREFYANITDKETGFAEIQTMVKGRNIKVDPELLSNILEISNAGPTLEYNQSGILSDKTYNEVAARRFFGLETSFNTKYLWDIHTRLIVYLIGFNIVPHASDRHKVRKIDLYLLQKMLVGLGDIEGIPLPRLIIKNMKTVVLSKKGEKIFCHPLLLTKIFRHFRVDFDGEEVAYTTKSNVLDKDTMGALKYKLSNSGKWYFPEGIGLKRDGNVSEEEREDEAMEDAHDDDVAPEPLVPPHTTDPALAYLVHSMAQMHTRMDEQEARQQRFEERFDIFTKYYYSQHGYPPPDPHH</sequence>
<dbReference type="AlphaFoldDB" id="A0AAV0E3A6"/>